<evidence type="ECO:0000256" key="3">
    <source>
        <dbReference type="RuleBase" id="RU003560"/>
    </source>
</evidence>
<dbReference type="EMBL" id="LEKT01000055">
    <property type="protein sequence ID" value="KMO85601.1"/>
    <property type="molecule type" value="Genomic_DNA"/>
</dbReference>
<evidence type="ECO:0000313" key="5">
    <source>
        <dbReference type="Proteomes" id="UP000036503"/>
    </source>
</evidence>
<dbReference type="InterPro" id="IPR015422">
    <property type="entry name" value="PyrdxlP-dep_Trfase_small"/>
</dbReference>
<dbReference type="PANTHER" id="PTHR45688:SF13">
    <property type="entry name" value="ALANINE--GLYOXYLATE AMINOTRANSFERASE 2-LIKE"/>
    <property type="match status" value="1"/>
</dbReference>
<name>A0A0J6ZL86_9FIRM</name>
<dbReference type="STRING" id="39029.BSR42_09190"/>
<gene>
    <name evidence="4" type="ORF">AB840_12700</name>
</gene>
<dbReference type="PATRIC" id="fig|1122219.3.peg.2619"/>
<dbReference type="PROSITE" id="PS00600">
    <property type="entry name" value="AA_TRANSFER_CLASS_3"/>
    <property type="match status" value="1"/>
</dbReference>
<dbReference type="InterPro" id="IPR049704">
    <property type="entry name" value="Aminotrans_3_PPA_site"/>
</dbReference>
<proteinExistence type="inferred from homology"/>
<dbReference type="GO" id="GO:0008483">
    <property type="term" value="F:transaminase activity"/>
    <property type="evidence" value="ECO:0007669"/>
    <property type="project" value="UniProtKB-KW"/>
</dbReference>
<dbReference type="Gene3D" id="3.40.640.10">
    <property type="entry name" value="Type I PLP-dependent aspartate aminotransferase-like (Major domain)"/>
    <property type="match status" value="1"/>
</dbReference>
<protein>
    <submittedName>
        <fullName evidence="4">4-aminobutyrate aminotransferase</fullName>
    </submittedName>
</protein>
<dbReference type="InterPro" id="IPR015424">
    <property type="entry name" value="PyrdxlP-dep_Trfase"/>
</dbReference>
<dbReference type="SUPFAM" id="SSF53383">
    <property type="entry name" value="PLP-dependent transferases"/>
    <property type="match status" value="1"/>
</dbReference>
<evidence type="ECO:0000256" key="1">
    <source>
        <dbReference type="ARBA" id="ARBA00008954"/>
    </source>
</evidence>
<accession>A0A0J6ZL86</accession>
<keyword evidence="4" id="KW-0808">Transferase</keyword>
<comment type="similarity">
    <text evidence="1 3">Belongs to the class-III pyridoxal-phosphate-dependent aminotransferase family.</text>
</comment>
<dbReference type="GO" id="GO:0030170">
    <property type="term" value="F:pyridoxal phosphate binding"/>
    <property type="evidence" value="ECO:0007669"/>
    <property type="project" value="InterPro"/>
</dbReference>
<evidence type="ECO:0000256" key="2">
    <source>
        <dbReference type="ARBA" id="ARBA00022898"/>
    </source>
</evidence>
<evidence type="ECO:0000313" key="4">
    <source>
        <dbReference type="EMBL" id="KMO85601.1"/>
    </source>
</evidence>
<keyword evidence="5" id="KW-1185">Reference proteome</keyword>
<sequence>MPNGFSSELLHNLDMDEQNLIKRRMNVLGSSYKLMYHHPVEFVRGDGMYLYDAAGVPYLDCYNNVVSVGHCNARVAEAVARQISTLNTHTRYLHPAILDYAERLLATFPAPLKRVMFACTGSEAVDLALRIAFSHTGADGVIISEFAYHGTTMTASSVSPSLGQSVPLGQHVRTVRAPLAYREEVADVGLRLARDVEEAIDDLERHGIRFAAFLADSIFSSDGLASDPAGFLQPVIEVVHRRGGLYIADEVQPGFCRTGDAFWGFQRHHIVPDIVVMGKPMGNGMPISACVTAPDFLEQFSQCRYFNTFDGNPVSIAAAAAVLSELQERDLLKNCRTVGALLKGKLQALQKKYDCIGDIRGTGLYWSIEFVKDQKTKEPDAALTLAAVNALREAHILVSTFGLYENCMKLRPLLIMEPQHVDQFADSLDCVLERLTVQQHAVY</sequence>
<dbReference type="CDD" id="cd00610">
    <property type="entry name" value="OAT_like"/>
    <property type="match status" value="1"/>
</dbReference>
<dbReference type="OrthoDB" id="9807885at2"/>
<dbReference type="InParanoid" id="A0A0J6ZL86"/>
<dbReference type="Proteomes" id="UP000036503">
    <property type="component" value="Unassembled WGS sequence"/>
</dbReference>
<reference evidence="4 5" key="1">
    <citation type="submission" date="2015-06" db="EMBL/GenBank/DDBJ databases">
        <title>Draft genome sequence of beer spoilage bacterium Megasphaera cerevisiae type strain 20462.</title>
        <authorList>
            <person name="Kutumbaka K."/>
            <person name="Pasmowitz J."/>
            <person name="Mategko J."/>
            <person name="Reyes D."/>
            <person name="Friedrich A."/>
            <person name="Han S."/>
            <person name="Martens-Habbena W."/>
            <person name="Neal-McKinney J."/>
            <person name="Janagama H.K."/>
            <person name="Nadala C."/>
            <person name="Samadpour M."/>
        </authorList>
    </citation>
    <scope>NUCLEOTIDE SEQUENCE [LARGE SCALE GENOMIC DNA]</scope>
    <source>
        <strain evidence="4 5">DSM 20462</strain>
    </source>
</reference>
<keyword evidence="2 3" id="KW-0663">Pyridoxal phosphate</keyword>
<comment type="caution">
    <text evidence="4">The sequence shown here is derived from an EMBL/GenBank/DDBJ whole genome shotgun (WGS) entry which is preliminary data.</text>
</comment>
<dbReference type="InterPro" id="IPR015421">
    <property type="entry name" value="PyrdxlP-dep_Trfase_major"/>
</dbReference>
<keyword evidence="4" id="KW-0032">Aminotransferase</keyword>
<organism evidence="4 5">
    <name type="scientific">Megasphaera cerevisiae DSM 20462</name>
    <dbReference type="NCBI Taxonomy" id="1122219"/>
    <lineage>
        <taxon>Bacteria</taxon>
        <taxon>Bacillati</taxon>
        <taxon>Bacillota</taxon>
        <taxon>Negativicutes</taxon>
        <taxon>Veillonellales</taxon>
        <taxon>Veillonellaceae</taxon>
        <taxon>Megasphaera</taxon>
    </lineage>
</organism>
<dbReference type="PIRSF" id="PIRSF000521">
    <property type="entry name" value="Transaminase_4ab_Lys_Orn"/>
    <property type="match status" value="1"/>
</dbReference>
<dbReference type="Pfam" id="PF00202">
    <property type="entry name" value="Aminotran_3"/>
    <property type="match status" value="1"/>
</dbReference>
<dbReference type="Gene3D" id="3.90.1150.10">
    <property type="entry name" value="Aspartate Aminotransferase, domain 1"/>
    <property type="match status" value="1"/>
</dbReference>
<dbReference type="InterPro" id="IPR005814">
    <property type="entry name" value="Aminotrans_3"/>
</dbReference>
<dbReference type="AlphaFoldDB" id="A0A0J6ZL86"/>
<dbReference type="PANTHER" id="PTHR45688">
    <property type="match status" value="1"/>
</dbReference>